<feature type="compositionally biased region" description="Basic and acidic residues" evidence="1">
    <location>
        <begin position="92"/>
        <end position="107"/>
    </location>
</feature>
<protein>
    <submittedName>
        <fullName evidence="2">Uncharacterized protein</fullName>
    </submittedName>
</protein>
<feature type="region of interest" description="Disordered" evidence="1">
    <location>
        <begin position="57"/>
        <end position="110"/>
    </location>
</feature>
<evidence type="ECO:0000256" key="1">
    <source>
        <dbReference type="SAM" id="MobiDB-lite"/>
    </source>
</evidence>
<comment type="caution">
    <text evidence="2">The sequence shown here is derived from an EMBL/GenBank/DDBJ whole genome shotgun (WGS) entry which is preliminary data.</text>
</comment>
<proteinExistence type="predicted"/>
<keyword evidence="3" id="KW-1185">Reference proteome</keyword>
<gene>
    <name evidence="2" type="ORF">ILYODFUR_033318</name>
</gene>
<evidence type="ECO:0000313" key="2">
    <source>
        <dbReference type="EMBL" id="MEQ2245943.1"/>
    </source>
</evidence>
<dbReference type="Proteomes" id="UP001482620">
    <property type="component" value="Unassembled WGS sequence"/>
</dbReference>
<dbReference type="EMBL" id="JAHRIQ010075152">
    <property type="protein sequence ID" value="MEQ2245943.1"/>
    <property type="molecule type" value="Genomic_DNA"/>
</dbReference>
<accession>A0ABV0UL38</accession>
<sequence>MWSCSMNVCTGGAECCQGPWQPRDAVSLSFFSSPVFPTPLSLSVFFPTLFSFHQVLPTNTPQPPSAGAGDHRQRISDGRATSAPLTSSSLTEGRRETGKRGGEKRASEISGRIKLVGETTSVGELGVRAAWVAAGRSGASFSPSSPCL</sequence>
<organism evidence="2 3">
    <name type="scientific">Ilyodon furcidens</name>
    <name type="common">goldbreast splitfin</name>
    <dbReference type="NCBI Taxonomy" id="33524"/>
    <lineage>
        <taxon>Eukaryota</taxon>
        <taxon>Metazoa</taxon>
        <taxon>Chordata</taxon>
        <taxon>Craniata</taxon>
        <taxon>Vertebrata</taxon>
        <taxon>Euteleostomi</taxon>
        <taxon>Actinopterygii</taxon>
        <taxon>Neopterygii</taxon>
        <taxon>Teleostei</taxon>
        <taxon>Neoteleostei</taxon>
        <taxon>Acanthomorphata</taxon>
        <taxon>Ovalentaria</taxon>
        <taxon>Atherinomorphae</taxon>
        <taxon>Cyprinodontiformes</taxon>
        <taxon>Goodeidae</taxon>
        <taxon>Ilyodon</taxon>
    </lineage>
</organism>
<evidence type="ECO:0000313" key="3">
    <source>
        <dbReference type="Proteomes" id="UP001482620"/>
    </source>
</evidence>
<feature type="compositionally biased region" description="Low complexity" evidence="1">
    <location>
        <begin position="80"/>
        <end position="91"/>
    </location>
</feature>
<name>A0ABV0UL38_9TELE</name>
<reference evidence="2 3" key="1">
    <citation type="submission" date="2021-06" db="EMBL/GenBank/DDBJ databases">
        <authorList>
            <person name="Palmer J.M."/>
        </authorList>
    </citation>
    <scope>NUCLEOTIDE SEQUENCE [LARGE SCALE GENOMIC DNA]</scope>
    <source>
        <strain evidence="3">if_2019</strain>
        <tissue evidence="2">Muscle</tissue>
    </source>
</reference>